<dbReference type="PANTHER" id="PTHR45661">
    <property type="entry name" value="SURFACE ANTIGEN"/>
    <property type="match status" value="1"/>
</dbReference>
<sequence>MRLLCKDWRRVADKFIGWKVESGGLMMVVGENDLSWKEVKAQEERRSLVTQVVFLLNIMKVGIRVCNRAINLVVVEIPEGVESIGDRSFEGNSSLTIVSFPTTLRLVGVGAFAYCLSLENVDLLHTQLQELGDFAFLVCSELKSMTIPDSLQTLGHDVFKNCFKLVPYHIDVGHHDNDSESDEERVNIDVTSEVISHLRSLQS</sequence>
<evidence type="ECO:0000313" key="2">
    <source>
        <dbReference type="Proteomes" id="UP001165085"/>
    </source>
</evidence>
<proteinExistence type="predicted"/>
<name>A0A9W7BLL4_9STRA</name>
<keyword evidence="2" id="KW-1185">Reference proteome</keyword>
<dbReference type="PANTHER" id="PTHR45661:SF3">
    <property type="entry name" value="IG-LIKE DOMAIN-CONTAINING PROTEIN"/>
    <property type="match status" value="1"/>
</dbReference>
<evidence type="ECO:0000313" key="1">
    <source>
        <dbReference type="EMBL" id="GMH92909.1"/>
    </source>
</evidence>
<dbReference type="Pfam" id="PF13306">
    <property type="entry name" value="LRR_5"/>
    <property type="match status" value="1"/>
</dbReference>
<reference evidence="2" key="1">
    <citation type="journal article" date="2023" name="Commun. Biol.">
        <title>Genome analysis of Parmales, the sister group of diatoms, reveals the evolutionary specialization of diatoms from phago-mixotrophs to photoautotrophs.</title>
        <authorList>
            <person name="Ban H."/>
            <person name="Sato S."/>
            <person name="Yoshikawa S."/>
            <person name="Yamada K."/>
            <person name="Nakamura Y."/>
            <person name="Ichinomiya M."/>
            <person name="Sato N."/>
            <person name="Blanc-Mathieu R."/>
            <person name="Endo H."/>
            <person name="Kuwata A."/>
            <person name="Ogata H."/>
        </authorList>
    </citation>
    <scope>NUCLEOTIDE SEQUENCE [LARGE SCALE GENOMIC DNA]</scope>
    <source>
        <strain evidence="2">NIES 3701</strain>
    </source>
</reference>
<dbReference type="Proteomes" id="UP001165085">
    <property type="component" value="Unassembled WGS sequence"/>
</dbReference>
<accession>A0A9W7BLL4</accession>
<dbReference type="SUPFAM" id="SSF52058">
    <property type="entry name" value="L domain-like"/>
    <property type="match status" value="1"/>
</dbReference>
<gene>
    <name evidence="1" type="ORF">TrST_g12097</name>
</gene>
<dbReference type="InterPro" id="IPR026906">
    <property type="entry name" value="LRR_5"/>
</dbReference>
<dbReference type="Gene3D" id="3.80.10.10">
    <property type="entry name" value="Ribonuclease Inhibitor"/>
    <property type="match status" value="1"/>
</dbReference>
<organism evidence="1 2">
    <name type="scientific">Triparma strigata</name>
    <dbReference type="NCBI Taxonomy" id="1606541"/>
    <lineage>
        <taxon>Eukaryota</taxon>
        <taxon>Sar</taxon>
        <taxon>Stramenopiles</taxon>
        <taxon>Ochrophyta</taxon>
        <taxon>Bolidophyceae</taxon>
        <taxon>Parmales</taxon>
        <taxon>Triparmaceae</taxon>
        <taxon>Triparma</taxon>
    </lineage>
</organism>
<dbReference type="AlphaFoldDB" id="A0A9W7BLL4"/>
<protein>
    <submittedName>
        <fullName evidence="1">Uncharacterized protein</fullName>
    </submittedName>
</protein>
<dbReference type="EMBL" id="BRXY01000406">
    <property type="protein sequence ID" value="GMH92909.1"/>
    <property type="molecule type" value="Genomic_DNA"/>
</dbReference>
<dbReference type="InterPro" id="IPR032675">
    <property type="entry name" value="LRR_dom_sf"/>
</dbReference>
<dbReference type="InterPro" id="IPR053139">
    <property type="entry name" value="Surface_bspA-like"/>
</dbReference>
<dbReference type="OrthoDB" id="10264456at2759"/>
<comment type="caution">
    <text evidence="1">The sequence shown here is derived from an EMBL/GenBank/DDBJ whole genome shotgun (WGS) entry which is preliminary data.</text>
</comment>